<protein>
    <recommendedName>
        <fullName evidence="5">Polyamine aminopropyltransferase</fullName>
    </recommendedName>
    <alternativeName>
        <fullName evidence="5">Putrescine aminopropyltransferase</fullName>
        <shortName evidence="5">PAPT</shortName>
    </alternativeName>
    <alternativeName>
        <fullName evidence="5">Spermidine synthase</fullName>
        <shortName evidence="5">SPDS</shortName>
        <shortName evidence="5">SPDSY</shortName>
        <ecNumber evidence="5">2.5.1.16</ecNumber>
    </alternativeName>
</protein>
<name>A0A6M1T385_9BACT</name>
<dbReference type="SUPFAM" id="SSF53335">
    <property type="entry name" value="S-adenosyl-L-methionine-dependent methyltransferases"/>
    <property type="match status" value="1"/>
</dbReference>
<comment type="function">
    <text evidence="5">Catalyzes the irreversible transfer of a propylamine group from the amino donor S-adenosylmethioninamine (decarboxy-AdoMet) to putrescine (1,4-diaminobutane) to yield spermidine.</text>
</comment>
<keyword evidence="4 5" id="KW-0620">Polyamine biosynthesis</keyword>
<proteinExistence type="inferred from homology"/>
<dbReference type="PROSITE" id="PS51006">
    <property type="entry name" value="PABS_2"/>
    <property type="match status" value="1"/>
</dbReference>
<keyword evidence="3 5" id="KW-0745">Spermidine biosynthesis</keyword>
<evidence type="ECO:0000256" key="1">
    <source>
        <dbReference type="ARBA" id="ARBA00007867"/>
    </source>
</evidence>
<comment type="caution">
    <text evidence="5">Lacks conserved residue(s) required for the propagation of feature annotation.</text>
</comment>
<dbReference type="Gene3D" id="2.30.140.10">
    <property type="entry name" value="Spermidine synthase, tetramerisation domain"/>
    <property type="match status" value="1"/>
</dbReference>
<dbReference type="GO" id="GO:0004766">
    <property type="term" value="F:spermidine synthase activity"/>
    <property type="evidence" value="ECO:0007669"/>
    <property type="project" value="UniProtKB-UniRule"/>
</dbReference>
<dbReference type="RefSeq" id="WP_165271112.1">
    <property type="nucleotide sequence ID" value="NZ_JAALLS010000027.1"/>
</dbReference>
<dbReference type="CDD" id="cd02440">
    <property type="entry name" value="AdoMet_MTases"/>
    <property type="match status" value="1"/>
</dbReference>
<reference evidence="10 11" key="1">
    <citation type="submission" date="2020-02" db="EMBL/GenBank/DDBJ databases">
        <title>Aliifodinibius halophilus 2W32, complete genome.</title>
        <authorList>
            <person name="Li Y."/>
            <person name="Wu S."/>
        </authorList>
    </citation>
    <scope>NUCLEOTIDE SEQUENCE [LARGE SCALE GENOMIC DNA]</scope>
    <source>
        <strain evidence="10 11">2W32</strain>
    </source>
</reference>
<comment type="pathway">
    <text evidence="5">Amine and polyamine biosynthesis; spermidine biosynthesis; spermidine from putrescine: step 1/1.</text>
</comment>
<sequence length="285" mass="31838">MSSTFNEFYNEKTGLTIGVNGILFSEQTPYQKVEILETDSWGRMMTIDGMVMLSEKDEFVYHEMLTHVGMFSHPQPERVLIIGGGDGGTAREVMRHPSVKKVDMVEIDEVVVQASKEFLPQVGDWGNPKLNVVIGDGIEFVKDISVPYDVIIIDGSDPVGPAAGLFEGEFMQACYDGLSEDGILTAQTESPWVESYHPSMKQVYTALDDIYAVSKMYLAYIPLYPAGMWSFSFASKGGTDPLAEVVLQRVENGVMRFEDELKYYNPEVHRGCFALPNFVKDIIEP</sequence>
<feature type="domain" description="PABS" evidence="9">
    <location>
        <begin position="7"/>
        <end position="236"/>
    </location>
</feature>
<dbReference type="InterPro" id="IPR037163">
    <property type="entry name" value="Spermidine_synt_N_sf"/>
</dbReference>
<dbReference type="Pfam" id="PF17284">
    <property type="entry name" value="Spermine_synt_N"/>
    <property type="match status" value="1"/>
</dbReference>
<evidence type="ECO:0000256" key="3">
    <source>
        <dbReference type="ARBA" id="ARBA00023066"/>
    </source>
</evidence>
<dbReference type="Pfam" id="PF01564">
    <property type="entry name" value="Spermine_synth"/>
    <property type="match status" value="1"/>
</dbReference>
<evidence type="ECO:0000256" key="7">
    <source>
        <dbReference type="RuleBase" id="RU003836"/>
    </source>
</evidence>
<feature type="binding site" evidence="5">
    <location>
        <position position="86"/>
    </location>
    <ligand>
        <name>spermidine</name>
        <dbReference type="ChEBI" id="CHEBI:57834"/>
    </ligand>
</feature>
<feature type="binding site" evidence="5">
    <location>
        <position position="161"/>
    </location>
    <ligand>
        <name>S-methyl-5'-thioadenosine</name>
        <dbReference type="ChEBI" id="CHEBI:17509"/>
    </ligand>
</feature>
<dbReference type="PANTHER" id="PTHR11558:SF11">
    <property type="entry name" value="SPERMIDINE SYNTHASE"/>
    <property type="match status" value="1"/>
</dbReference>
<dbReference type="PANTHER" id="PTHR11558">
    <property type="entry name" value="SPERMIDINE/SPERMINE SYNTHASE"/>
    <property type="match status" value="1"/>
</dbReference>
<dbReference type="InterPro" id="IPR035246">
    <property type="entry name" value="Spermidine_synt_N"/>
</dbReference>
<feature type="binding site" evidence="5">
    <location>
        <position position="62"/>
    </location>
    <ligand>
        <name>spermidine</name>
        <dbReference type="ChEBI" id="CHEBI:57834"/>
    </ligand>
</feature>
<feature type="active site" description="Proton acceptor" evidence="5 6">
    <location>
        <position position="154"/>
    </location>
</feature>
<comment type="similarity">
    <text evidence="1 5 7">Belongs to the spermidine/spermine synthase family.</text>
</comment>
<feature type="binding site" evidence="5">
    <location>
        <position position="31"/>
    </location>
    <ligand>
        <name>S-methyl-5'-thioadenosine</name>
        <dbReference type="ChEBI" id="CHEBI:17509"/>
    </ligand>
</feature>
<keyword evidence="11" id="KW-1185">Reference proteome</keyword>
<evidence type="ECO:0000256" key="2">
    <source>
        <dbReference type="ARBA" id="ARBA00022679"/>
    </source>
</evidence>
<dbReference type="UniPathway" id="UPA00248">
    <property type="reaction ID" value="UER00314"/>
</dbReference>
<feature type="binding site" evidence="5">
    <location>
        <position position="106"/>
    </location>
    <ligand>
        <name>S-methyl-5'-thioadenosine</name>
        <dbReference type="ChEBI" id="CHEBI:17509"/>
    </ligand>
</feature>
<feature type="binding site" evidence="5">
    <location>
        <begin position="136"/>
        <end position="137"/>
    </location>
    <ligand>
        <name>S-methyl-5'-thioadenosine</name>
        <dbReference type="ChEBI" id="CHEBI:17509"/>
    </ligand>
</feature>
<dbReference type="InterPro" id="IPR030374">
    <property type="entry name" value="PABS"/>
</dbReference>
<evidence type="ECO:0000313" key="10">
    <source>
        <dbReference type="EMBL" id="NGP89896.1"/>
    </source>
</evidence>
<dbReference type="GO" id="GO:0005829">
    <property type="term" value="C:cytosol"/>
    <property type="evidence" value="ECO:0007669"/>
    <property type="project" value="TreeGrafter"/>
</dbReference>
<dbReference type="EMBL" id="JAALLS010000027">
    <property type="protein sequence ID" value="NGP89896.1"/>
    <property type="molecule type" value="Genomic_DNA"/>
</dbReference>
<accession>A0A6M1T385</accession>
<dbReference type="HAMAP" id="MF_00198">
    <property type="entry name" value="Spermidine_synth"/>
    <property type="match status" value="1"/>
</dbReference>
<dbReference type="Proteomes" id="UP000479132">
    <property type="component" value="Unassembled WGS sequence"/>
</dbReference>
<dbReference type="PROSITE" id="PS01330">
    <property type="entry name" value="PABS_1"/>
    <property type="match status" value="1"/>
</dbReference>
<evidence type="ECO:0000256" key="4">
    <source>
        <dbReference type="ARBA" id="ARBA00023115"/>
    </source>
</evidence>
<dbReference type="NCBIfam" id="NF002010">
    <property type="entry name" value="PRK00811.1"/>
    <property type="match status" value="1"/>
</dbReference>
<evidence type="ECO:0000259" key="9">
    <source>
        <dbReference type="PROSITE" id="PS51006"/>
    </source>
</evidence>
<dbReference type="InterPro" id="IPR029063">
    <property type="entry name" value="SAM-dependent_MTases_sf"/>
</dbReference>
<evidence type="ECO:0000256" key="8">
    <source>
        <dbReference type="RuleBase" id="RU003837"/>
    </source>
</evidence>
<gene>
    <name evidence="5 10" type="primary">speE</name>
    <name evidence="10" type="ORF">G3569_16170</name>
</gene>
<dbReference type="InterPro" id="IPR001045">
    <property type="entry name" value="Spermi_synthase"/>
</dbReference>
<dbReference type="AlphaFoldDB" id="A0A6M1T385"/>
<dbReference type="InterPro" id="IPR030373">
    <property type="entry name" value="PABS_CS"/>
</dbReference>
<comment type="subunit">
    <text evidence="5">Homodimer or homotetramer.</text>
</comment>
<dbReference type="Gene3D" id="3.40.50.150">
    <property type="entry name" value="Vaccinia Virus protein VP39"/>
    <property type="match status" value="1"/>
</dbReference>
<evidence type="ECO:0000256" key="5">
    <source>
        <dbReference type="HAMAP-Rule" id="MF_00198"/>
    </source>
</evidence>
<comment type="caution">
    <text evidence="10">The sequence shown here is derived from an EMBL/GenBank/DDBJ whole genome shotgun (WGS) entry which is preliminary data.</text>
</comment>
<comment type="catalytic activity">
    <reaction evidence="5 8">
        <text>S-adenosyl 3-(methylsulfanyl)propylamine + putrescine = S-methyl-5'-thioadenosine + spermidine + H(+)</text>
        <dbReference type="Rhea" id="RHEA:12721"/>
        <dbReference type="ChEBI" id="CHEBI:15378"/>
        <dbReference type="ChEBI" id="CHEBI:17509"/>
        <dbReference type="ChEBI" id="CHEBI:57443"/>
        <dbReference type="ChEBI" id="CHEBI:57834"/>
        <dbReference type="ChEBI" id="CHEBI:326268"/>
        <dbReference type="EC" id="2.5.1.16"/>
    </reaction>
</comment>
<evidence type="ECO:0000313" key="11">
    <source>
        <dbReference type="Proteomes" id="UP000479132"/>
    </source>
</evidence>
<keyword evidence="2 5" id="KW-0808">Transferase</keyword>
<organism evidence="10 11">
    <name type="scientific">Fodinibius halophilus</name>
    <dbReference type="NCBI Taxonomy" id="1736908"/>
    <lineage>
        <taxon>Bacteria</taxon>
        <taxon>Pseudomonadati</taxon>
        <taxon>Balneolota</taxon>
        <taxon>Balneolia</taxon>
        <taxon>Balneolales</taxon>
        <taxon>Balneolaceae</taxon>
        <taxon>Fodinibius</taxon>
    </lineage>
</organism>
<evidence type="ECO:0000256" key="6">
    <source>
        <dbReference type="PROSITE-ProRule" id="PRU00354"/>
    </source>
</evidence>
<dbReference type="NCBIfam" id="TIGR00417">
    <property type="entry name" value="speE"/>
    <property type="match status" value="1"/>
</dbReference>
<dbReference type="GO" id="GO:0008295">
    <property type="term" value="P:spermidine biosynthetic process"/>
    <property type="evidence" value="ECO:0007669"/>
    <property type="project" value="UniProtKB-UniRule"/>
</dbReference>
<dbReference type="EC" id="2.5.1.16" evidence="5"/>